<dbReference type="PANTHER" id="PTHR12151:SF25">
    <property type="entry name" value="LINALOOL DEHYDRATASE_ISOMERASE DOMAIN-CONTAINING PROTEIN"/>
    <property type="match status" value="1"/>
</dbReference>
<dbReference type="RefSeq" id="WP_141376595.1">
    <property type="nucleotide sequence ID" value="NZ_BAPL01000030.1"/>
</dbReference>
<dbReference type="Proteomes" id="UP000317730">
    <property type="component" value="Unassembled WGS sequence"/>
</dbReference>
<sequence>MTGPALQTPHDRTPAPSGRGRRVLLTTIAIVALAGAGGWAATRYALHHGVTLNTYGNAVGGSFRLMDSTTGTMTDQTFRGRWMLVLFGATHCTDDACSPALKAMSDALDTLDENGRKAIIIFVSLDPDRDDAERLRQYGEHIGPHVIAGTAAPFALADLAKEYHAPVERVADAEWSYTMRMSPHFVVMDPDTRYRGMIDASASPASMASELRRIMSVTPDN</sequence>
<dbReference type="EMBL" id="BJMV01000008">
    <property type="protein sequence ID" value="GEB85942.1"/>
    <property type="molecule type" value="Genomic_DNA"/>
</dbReference>
<keyword evidence="4" id="KW-1133">Transmembrane helix</keyword>
<reference evidence="5 6" key="1">
    <citation type="submission" date="2019-06" db="EMBL/GenBank/DDBJ databases">
        <title>Whole genome shotgun sequence of Acetobacter peroxydans NBRC 13755.</title>
        <authorList>
            <person name="Hosoyama A."/>
            <person name="Uohara A."/>
            <person name="Ohji S."/>
            <person name="Ichikawa N."/>
        </authorList>
    </citation>
    <scope>NUCLEOTIDE SEQUENCE [LARGE SCALE GENOMIC DNA]</scope>
    <source>
        <strain evidence="5 6">NBRC 13755</strain>
    </source>
</reference>
<dbReference type="GO" id="GO:0046872">
    <property type="term" value="F:metal ion binding"/>
    <property type="evidence" value="ECO:0007669"/>
    <property type="project" value="UniProtKB-KW"/>
</dbReference>
<name>A0A4Y3TVR3_9PROT</name>
<feature type="transmembrane region" description="Helical" evidence="4">
    <location>
        <begin position="23"/>
        <end position="41"/>
    </location>
</feature>
<comment type="caution">
    <text evidence="5">The sequence shown here is derived from an EMBL/GenBank/DDBJ whole genome shotgun (WGS) entry which is preliminary data.</text>
</comment>
<evidence type="ECO:0000313" key="5">
    <source>
        <dbReference type="EMBL" id="GEB85942.1"/>
    </source>
</evidence>
<keyword evidence="2" id="KW-0479">Metal-binding</keyword>
<dbReference type="InterPro" id="IPR036249">
    <property type="entry name" value="Thioredoxin-like_sf"/>
</dbReference>
<evidence type="ECO:0008006" key="7">
    <source>
        <dbReference type="Google" id="ProtNLM"/>
    </source>
</evidence>
<organism evidence="5 6">
    <name type="scientific">Acetobacter peroxydans</name>
    <dbReference type="NCBI Taxonomy" id="104098"/>
    <lineage>
        <taxon>Bacteria</taxon>
        <taxon>Pseudomonadati</taxon>
        <taxon>Pseudomonadota</taxon>
        <taxon>Alphaproteobacteria</taxon>
        <taxon>Acetobacterales</taxon>
        <taxon>Acetobacteraceae</taxon>
        <taxon>Acetobacter</taxon>
    </lineage>
</organism>
<dbReference type="AlphaFoldDB" id="A0A4Y3TVR3"/>
<comment type="similarity">
    <text evidence="1">Belongs to the SCO1/2 family.</text>
</comment>
<evidence type="ECO:0000256" key="2">
    <source>
        <dbReference type="PIRSR" id="PIRSR603782-1"/>
    </source>
</evidence>
<dbReference type="InterPro" id="IPR003782">
    <property type="entry name" value="SCO1/SenC"/>
</dbReference>
<dbReference type="PANTHER" id="PTHR12151">
    <property type="entry name" value="ELECTRON TRANSPORT PROTIN SCO1/SENC FAMILY MEMBER"/>
    <property type="match status" value="1"/>
</dbReference>
<dbReference type="Gene3D" id="3.40.30.10">
    <property type="entry name" value="Glutaredoxin"/>
    <property type="match status" value="1"/>
</dbReference>
<keyword evidence="6" id="KW-1185">Reference proteome</keyword>
<proteinExistence type="inferred from homology"/>
<gene>
    <name evidence="5" type="ORF">APE01nite_17390</name>
</gene>
<protein>
    <recommendedName>
        <fullName evidence="7">Electron transporter SenC</fullName>
    </recommendedName>
</protein>
<feature type="disulfide bond" description="Redox-active" evidence="3">
    <location>
        <begin position="92"/>
        <end position="97"/>
    </location>
</feature>
<keyword evidence="2" id="KW-0186">Copper</keyword>
<dbReference type="SUPFAM" id="SSF52833">
    <property type="entry name" value="Thioredoxin-like"/>
    <property type="match status" value="1"/>
</dbReference>
<dbReference type="Pfam" id="PF02630">
    <property type="entry name" value="SCO1-SenC"/>
    <property type="match status" value="1"/>
</dbReference>
<keyword evidence="4" id="KW-0472">Membrane</keyword>
<evidence type="ECO:0000256" key="1">
    <source>
        <dbReference type="ARBA" id="ARBA00010996"/>
    </source>
</evidence>
<accession>A0A4Y3TVR3</accession>
<evidence type="ECO:0000256" key="3">
    <source>
        <dbReference type="PIRSR" id="PIRSR603782-2"/>
    </source>
</evidence>
<feature type="binding site" evidence="2">
    <location>
        <position position="92"/>
    </location>
    <ligand>
        <name>Cu cation</name>
        <dbReference type="ChEBI" id="CHEBI:23378"/>
    </ligand>
</feature>
<keyword evidence="4" id="KW-0812">Transmembrane</keyword>
<evidence type="ECO:0000313" key="6">
    <source>
        <dbReference type="Proteomes" id="UP000317730"/>
    </source>
</evidence>
<dbReference type="OrthoDB" id="9790194at2"/>
<feature type="binding site" evidence="2">
    <location>
        <position position="97"/>
    </location>
    <ligand>
        <name>Cu cation</name>
        <dbReference type="ChEBI" id="CHEBI:23378"/>
    </ligand>
</feature>
<dbReference type="CDD" id="cd02968">
    <property type="entry name" value="SCO"/>
    <property type="match status" value="1"/>
</dbReference>
<keyword evidence="3" id="KW-1015">Disulfide bond</keyword>
<evidence type="ECO:0000256" key="4">
    <source>
        <dbReference type="SAM" id="Phobius"/>
    </source>
</evidence>